<evidence type="ECO:0000256" key="7">
    <source>
        <dbReference type="ARBA" id="ARBA00022989"/>
    </source>
</evidence>
<dbReference type="GeneID" id="11534030"/>
<dbReference type="InterPro" id="IPR038613">
    <property type="entry name" value="Peroxin-22_C_sf"/>
</dbReference>
<evidence type="ECO:0000256" key="1">
    <source>
        <dbReference type="ARBA" id="ARBA00003659"/>
    </source>
</evidence>
<evidence type="ECO:0000313" key="12">
    <source>
        <dbReference type="Proteomes" id="UP000005666"/>
    </source>
</evidence>
<keyword evidence="7 10" id="KW-1133">Transmembrane helix</keyword>
<keyword evidence="8 10" id="KW-0472">Membrane</keyword>
<dbReference type="Gene3D" id="3.40.50.11730">
    <property type="entry name" value="Peroxisome assembly protein 22"/>
    <property type="match status" value="1"/>
</dbReference>
<dbReference type="InterPro" id="IPR024359">
    <property type="entry name" value="Peroxin-22"/>
</dbReference>
<dbReference type="Proteomes" id="UP000005666">
    <property type="component" value="Chromosome 8"/>
</dbReference>
<comment type="similarity">
    <text evidence="3">Belongs to the peroxin-22 family.</text>
</comment>
<evidence type="ECO:0000313" key="11">
    <source>
        <dbReference type="EMBL" id="CCE64506.1"/>
    </source>
</evidence>
<dbReference type="AlphaFoldDB" id="G8BWQ5"/>
<keyword evidence="5" id="KW-0962">Peroxisome biogenesis</keyword>
<gene>
    <name evidence="11" type="primary">TPHA0H03030</name>
    <name evidence="11" type="ordered locus">TPHA_0H03030</name>
</gene>
<sequence length="169" mass="19425">MATRGNNRNNGFNLFIKSTCVLVGLGIAGYMWYRNAGNEERDADEELATNEKKTMMQKHSSIIILSTSLLKDTSIDWNSILENDCVILVMPGLKFDNLANINKSYKYKIIHCDTMTGIWSCIKHLRLNTLYYIKEELGPDYDDISVDLRNIFTTIRILDVDKDMNMQLT</sequence>
<evidence type="ECO:0000256" key="6">
    <source>
        <dbReference type="ARBA" id="ARBA00022692"/>
    </source>
</evidence>
<dbReference type="eggNOG" id="ENOG502S5ME">
    <property type="taxonomic scope" value="Eukaryota"/>
</dbReference>
<keyword evidence="12" id="KW-1185">Reference proteome</keyword>
<evidence type="ECO:0000256" key="5">
    <source>
        <dbReference type="ARBA" id="ARBA00022593"/>
    </source>
</evidence>
<evidence type="ECO:0000256" key="4">
    <source>
        <dbReference type="ARBA" id="ARBA00018967"/>
    </source>
</evidence>
<dbReference type="GO" id="GO:0005778">
    <property type="term" value="C:peroxisomal membrane"/>
    <property type="evidence" value="ECO:0007669"/>
    <property type="project" value="UniProtKB-SubCell"/>
</dbReference>
<keyword evidence="9" id="KW-0576">Peroxisome</keyword>
<dbReference type="Pfam" id="PF12827">
    <property type="entry name" value="Peroxin-22"/>
    <property type="match status" value="1"/>
</dbReference>
<dbReference type="RefSeq" id="XP_003686940.1">
    <property type="nucleotide sequence ID" value="XM_003686892.1"/>
</dbReference>
<organism evidence="11 12">
    <name type="scientific">Tetrapisispora phaffii (strain ATCC 24235 / CBS 4417 / NBRC 1672 / NRRL Y-8282 / UCD 70-5)</name>
    <name type="common">Yeast</name>
    <name type="synonym">Fabospora phaffii</name>
    <dbReference type="NCBI Taxonomy" id="1071381"/>
    <lineage>
        <taxon>Eukaryota</taxon>
        <taxon>Fungi</taxon>
        <taxon>Dikarya</taxon>
        <taxon>Ascomycota</taxon>
        <taxon>Saccharomycotina</taxon>
        <taxon>Saccharomycetes</taxon>
        <taxon>Saccharomycetales</taxon>
        <taxon>Saccharomycetaceae</taxon>
        <taxon>Tetrapisispora</taxon>
    </lineage>
</organism>
<comment type="subcellular location">
    <subcellularLocation>
        <location evidence="2">Peroxisome membrane</location>
        <topology evidence="2">Single-pass membrane protein</topology>
    </subcellularLocation>
</comment>
<dbReference type="OrthoDB" id="4036401at2759"/>
<dbReference type="GO" id="GO:0007031">
    <property type="term" value="P:peroxisome organization"/>
    <property type="evidence" value="ECO:0007669"/>
    <property type="project" value="UniProtKB-KW"/>
</dbReference>
<evidence type="ECO:0000256" key="2">
    <source>
        <dbReference type="ARBA" id="ARBA00004549"/>
    </source>
</evidence>
<dbReference type="KEGG" id="tpf:TPHA_0H03030"/>
<comment type="function">
    <text evidence="1">Involved in peroxisome biogenesis.</text>
</comment>
<keyword evidence="6 10" id="KW-0812">Transmembrane</keyword>
<name>G8BWQ5_TETPH</name>
<evidence type="ECO:0000256" key="3">
    <source>
        <dbReference type="ARBA" id="ARBA00009642"/>
    </source>
</evidence>
<evidence type="ECO:0000256" key="8">
    <source>
        <dbReference type="ARBA" id="ARBA00023136"/>
    </source>
</evidence>
<reference evidence="11 12" key="1">
    <citation type="journal article" date="2011" name="Proc. Natl. Acad. Sci. U.S.A.">
        <title>Evolutionary erosion of yeast sex chromosomes by mating-type switching accidents.</title>
        <authorList>
            <person name="Gordon J.L."/>
            <person name="Armisen D."/>
            <person name="Proux-Wera E."/>
            <person name="Oheigeartaigh S.S."/>
            <person name="Byrne K.P."/>
            <person name="Wolfe K.H."/>
        </authorList>
    </citation>
    <scope>NUCLEOTIDE SEQUENCE [LARGE SCALE GENOMIC DNA]</scope>
    <source>
        <strain evidence="12">ATCC 24235 / CBS 4417 / NBRC 1672 / NRRL Y-8282 / UCD 70-5</strain>
    </source>
</reference>
<dbReference type="EMBL" id="HE612863">
    <property type="protein sequence ID" value="CCE64506.1"/>
    <property type="molecule type" value="Genomic_DNA"/>
</dbReference>
<dbReference type="OMA" id="GMWACVK"/>
<dbReference type="HOGENOM" id="CLU_121063_0_0_1"/>
<protein>
    <recommendedName>
        <fullName evidence="4">Peroxisome assembly protein 22</fullName>
    </recommendedName>
</protein>
<proteinExistence type="inferred from homology"/>
<evidence type="ECO:0000256" key="9">
    <source>
        <dbReference type="ARBA" id="ARBA00023140"/>
    </source>
</evidence>
<evidence type="ECO:0000256" key="10">
    <source>
        <dbReference type="SAM" id="Phobius"/>
    </source>
</evidence>
<accession>G8BWQ5</accession>
<feature type="transmembrane region" description="Helical" evidence="10">
    <location>
        <begin position="12"/>
        <end position="33"/>
    </location>
</feature>